<name>A0ABT9XWM4_9BACI</name>
<evidence type="ECO:0000313" key="2">
    <source>
        <dbReference type="Proteomes" id="UP001224122"/>
    </source>
</evidence>
<dbReference type="EMBL" id="JAUSTW010000005">
    <property type="protein sequence ID" value="MDQ0199984.1"/>
    <property type="molecule type" value="Genomic_DNA"/>
</dbReference>
<dbReference type="RefSeq" id="WP_307409407.1">
    <property type="nucleotide sequence ID" value="NZ_JAUSTW010000005.1"/>
</dbReference>
<comment type="caution">
    <text evidence="1">The sequence shown here is derived from an EMBL/GenBank/DDBJ whole genome shotgun (WGS) entry which is preliminary data.</text>
</comment>
<organism evidence="1 2">
    <name type="scientific">Neobacillus ginsengisoli</name>
    <dbReference type="NCBI Taxonomy" id="904295"/>
    <lineage>
        <taxon>Bacteria</taxon>
        <taxon>Bacillati</taxon>
        <taxon>Bacillota</taxon>
        <taxon>Bacilli</taxon>
        <taxon>Bacillales</taxon>
        <taxon>Bacillaceae</taxon>
        <taxon>Neobacillus</taxon>
    </lineage>
</organism>
<accession>A0ABT9XWM4</accession>
<reference evidence="1 2" key="1">
    <citation type="submission" date="2023-07" db="EMBL/GenBank/DDBJ databases">
        <title>Genomic Encyclopedia of Type Strains, Phase IV (KMG-IV): sequencing the most valuable type-strain genomes for metagenomic binning, comparative biology and taxonomic classification.</title>
        <authorList>
            <person name="Goeker M."/>
        </authorList>
    </citation>
    <scope>NUCLEOTIDE SEQUENCE [LARGE SCALE GENOMIC DNA]</scope>
    <source>
        <strain evidence="1 2">DSM 27594</strain>
    </source>
</reference>
<keyword evidence="2" id="KW-1185">Reference proteome</keyword>
<sequence>MIQTRYGTYDGDSWEEYCQLLLKTKYGKEGYQEMTAHTSGDLGIEGFTRTGIALNFKKITFSVYSKKRIVYFQEGSVKQP</sequence>
<dbReference type="Proteomes" id="UP001224122">
    <property type="component" value="Unassembled WGS sequence"/>
</dbReference>
<gene>
    <name evidence="1" type="ORF">J2S10_003167</name>
</gene>
<proteinExistence type="predicted"/>
<protein>
    <submittedName>
        <fullName evidence="1">Uncharacterized protein</fullName>
    </submittedName>
</protein>
<evidence type="ECO:0000313" key="1">
    <source>
        <dbReference type="EMBL" id="MDQ0199984.1"/>
    </source>
</evidence>